<dbReference type="EMBL" id="JAROYP010000002">
    <property type="protein sequence ID" value="MDH5160359.1"/>
    <property type="molecule type" value="Genomic_DNA"/>
</dbReference>
<name>A0AAW6SNN1_9BACI</name>
<sequence>MITEIFDLIKSFEGIIGALLGTLLTLIVTHILSKTGKVTSNIVKTNFEYLNYHTGFGEPVNTVVEADHASIEITVDFFNNSESYKSINDIVIILCDNSDNEIHKIIPKDIETRRSGSHSVYYDDLEYINIGPNELIKKGLRFGFNTGDIELLKNTDYFKLIYSVHKRSAKSKKVITKIINF</sequence>
<keyword evidence="1" id="KW-0812">Transmembrane</keyword>
<proteinExistence type="predicted"/>
<evidence type="ECO:0000313" key="3">
    <source>
        <dbReference type="Proteomes" id="UP001159179"/>
    </source>
</evidence>
<organism evidence="2 3">
    <name type="scientific">Heyndrickxia oleronia</name>
    <dbReference type="NCBI Taxonomy" id="38875"/>
    <lineage>
        <taxon>Bacteria</taxon>
        <taxon>Bacillati</taxon>
        <taxon>Bacillota</taxon>
        <taxon>Bacilli</taxon>
        <taxon>Bacillales</taxon>
        <taxon>Bacillaceae</taxon>
        <taxon>Heyndrickxia</taxon>
    </lineage>
</organism>
<gene>
    <name evidence="2" type="ORF">P5X88_05380</name>
</gene>
<accession>A0AAW6SNN1</accession>
<evidence type="ECO:0000313" key="2">
    <source>
        <dbReference type="EMBL" id="MDH5160359.1"/>
    </source>
</evidence>
<comment type="caution">
    <text evidence="2">The sequence shown here is derived from an EMBL/GenBank/DDBJ whole genome shotgun (WGS) entry which is preliminary data.</text>
</comment>
<dbReference type="Proteomes" id="UP001159179">
    <property type="component" value="Unassembled WGS sequence"/>
</dbReference>
<keyword evidence="1" id="KW-1133">Transmembrane helix</keyword>
<feature type="transmembrane region" description="Helical" evidence="1">
    <location>
        <begin position="12"/>
        <end position="32"/>
    </location>
</feature>
<dbReference type="AlphaFoldDB" id="A0AAW6SNN1"/>
<protein>
    <submittedName>
        <fullName evidence="2">Uncharacterized protein</fullName>
    </submittedName>
</protein>
<evidence type="ECO:0000256" key="1">
    <source>
        <dbReference type="SAM" id="Phobius"/>
    </source>
</evidence>
<reference evidence="2" key="1">
    <citation type="submission" date="2023-03" db="EMBL/GenBank/DDBJ databases">
        <title>Bacterial isolates from washroom surfaces on a university campus.</title>
        <authorList>
            <person name="Holman D.B."/>
            <person name="Gzyl K.E."/>
            <person name="Taheri A.E."/>
        </authorList>
    </citation>
    <scope>NUCLEOTIDE SEQUENCE</scope>
    <source>
        <strain evidence="2">RD03</strain>
    </source>
</reference>
<dbReference type="RefSeq" id="WP_280616020.1">
    <property type="nucleotide sequence ID" value="NZ_JAROYP010000002.1"/>
</dbReference>
<keyword evidence="1" id="KW-0472">Membrane</keyword>